<dbReference type="Pfam" id="PF10342">
    <property type="entry name" value="Kre9_KNH"/>
    <property type="match status" value="1"/>
</dbReference>
<proteinExistence type="predicted"/>
<gene>
    <name evidence="5" type="primary">Aste57867_21811</name>
    <name evidence="4" type="ORF">As57867_021742</name>
    <name evidence="5" type="ORF">ASTE57867_21811</name>
</gene>
<dbReference type="Proteomes" id="UP000332933">
    <property type="component" value="Unassembled WGS sequence"/>
</dbReference>
<protein>
    <submittedName>
        <fullName evidence="5">Aste57867_21811 protein</fullName>
    </submittedName>
</protein>
<sequence>MRSRETSTNHKHILPRFLVCHGEERVLQLPKEISDPAVATVGCLDVVPRHDSIIFTFAQCAQHRVQTAPHNMFQCDDTPSSTLVSSSSHPTTMAHKYQVSLDDVDAFSYLDAEDTRPCSPPPPPATLVRSRSTPLASVSTDKPLVHILSPYEGTIWRRGQPLVIQWTPLAASVSEIRIVLRQKSTASTGAYAIVADHVENNGLFVYMRAPVGLCPGSDYFLCIMSMDGKQVVDSECFTVVG</sequence>
<evidence type="ECO:0000313" key="6">
    <source>
        <dbReference type="Proteomes" id="UP000332933"/>
    </source>
</evidence>
<keyword evidence="6" id="KW-1185">Reference proteome</keyword>
<reference evidence="4" key="2">
    <citation type="submission" date="2019-06" db="EMBL/GenBank/DDBJ databases">
        <title>Genomics analysis of Aphanomyces spp. identifies a new class of oomycete effector associated with host adaptation.</title>
        <authorList>
            <person name="Gaulin E."/>
        </authorList>
    </citation>
    <scope>NUCLEOTIDE SEQUENCE</scope>
    <source>
        <strain evidence="4">CBS 578.67</strain>
    </source>
</reference>
<evidence type="ECO:0000313" key="4">
    <source>
        <dbReference type="EMBL" id="KAF0686367.1"/>
    </source>
</evidence>
<organism evidence="5 6">
    <name type="scientific">Aphanomyces stellatus</name>
    <dbReference type="NCBI Taxonomy" id="120398"/>
    <lineage>
        <taxon>Eukaryota</taxon>
        <taxon>Sar</taxon>
        <taxon>Stramenopiles</taxon>
        <taxon>Oomycota</taxon>
        <taxon>Saprolegniomycetes</taxon>
        <taxon>Saprolegniales</taxon>
        <taxon>Verrucalvaceae</taxon>
        <taxon>Aphanomyces</taxon>
    </lineage>
</organism>
<reference evidence="5 6" key="1">
    <citation type="submission" date="2019-03" db="EMBL/GenBank/DDBJ databases">
        <authorList>
            <person name="Gaulin E."/>
            <person name="Dumas B."/>
        </authorList>
    </citation>
    <scope>NUCLEOTIDE SEQUENCE [LARGE SCALE GENOMIC DNA]</scope>
    <source>
        <strain evidence="5">CBS 568.67</strain>
    </source>
</reference>
<accession>A0A485LII7</accession>
<dbReference type="EMBL" id="VJMH01007007">
    <property type="protein sequence ID" value="KAF0686367.1"/>
    <property type="molecule type" value="Genomic_DNA"/>
</dbReference>
<feature type="region of interest" description="Disordered" evidence="2">
    <location>
        <begin position="112"/>
        <end position="131"/>
    </location>
</feature>
<dbReference type="OrthoDB" id="73372at2759"/>
<feature type="domain" description="Yeast cell wall synthesis Kre9/Knh1-like N-terminal" evidence="3">
    <location>
        <begin position="149"/>
        <end position="238"/>
    </location>
</feature>
<dbReference type="InterPro" id="IPR018466">
    <property type="entry name" value="Kre9/Knh1-like_N"/>
</dbReference>
<dbReference type="AlphaFoldDB" id="A0A485LII7"/>
<evidence type="ECO:0000259" key="3">
    <source>
        <dbReference type="Pfam" id="PF10342"/>
    </source>
</evidence>
<evidence type="ECO:0000256" key="2">
    <source>
        <dbReference type="SAM" id="MobiDB-lite"/>
    </source>
</evidence>
<evidence type="ECO:0000256" key="1">
    <source>
        <dbReference type="ARBA" id="ARBA00022729"/>
    </source>
</evidence>
<evidence type="ECO:0000313" key="5">
    <source>
        <dbReference type="EMBL" id="VFT98480.1"/>
    </source>
</evidence>
<dbReference type="EMBL" id="CAADRA010007033">
    <property type="protein sequence ID" value="VFT98480.1"/>
    <property type="molecule type" value="Genomic_DNA"/>
</dbReference>
<name>A0A485LII7_9STRA</name>
<keyword evidence="1" id="KW-0732">Signal</keyword>